<dbReference type="InterPro" id="IPR035940">
    <property type="entry name" value="CAP_sf"/>
</dbReference>
<sequence>MKDLLRIMIFLSIILLVFFYFDSPINENETLEAPKTVDPLPAQDLVEKSLGVERPAEGISTYIGKSTATWIAEYGEPDRIEPSAFGYEWWVYNRTYSHYMMAGVKKGEIVQVYTAGTATDASPYQIGQTLDDLYRFTIIENEVTVKYDTNIYTFSLRAEDINKQILVSFEGIYAQLYLDEESKTLQAVRFTNAETLIRHRPYDMMYSGDLLPEEIPSSSMQQSIDEANAKQVIDLTNVYRLHNQRKPLVENPAVTVLAGEHSQAIAKQQFSSEESEQPDLETRLSEAQIDFGKAGENTATHYSDAVETVHGWSNSPDHRDTLLSSDFNKIGVGVFGKFYTQIFLSQELVNAETR</sequence>
<dbReference type="InterPro" id="IPR029410">
    <property type="entry name" value="CAP_assoc"/>
</dbReference>
<gene>
    <name evidence="3" type="ORF">B0H99_12416</name>
</gene>
<proteinExistence type="predicted"/>
<organism evidence="3 4">
    <name type="scientific">Planomicrobium soli</name>
    <dbReference type="NCBI Taxonomy" id="1176648"/>
    <lineage>
        <taxon>Bacteria</taxon>
        <taxon>Bacillati</taxon>
        <taxon>Bacillota</taxon>
        <taxon>Bacilli</taxon>
        <taxon>Bacillales</taxon>
        <taxon>Caryophanaceae</taxon>
        <taxon>Planomicrobium</taxon>
    </lineage>
</organism>
<evidence type="ECO:0000313" key="3">
    <source>
        <dbReference type="EMBL" id="PSL24567.1"/>
    </source>
</evidence>
<feature type="domain" description="CAP-associated" evidence="2">
    <location>
        <begin position="63"/>
        <end position="202"/>
    </location>
</feature>
<evidence type="ECO:0000259" key="1">
    <source>
        <dbReference type="Pfam" id="PF00188"/>
    </source>
</evidence>
<dbReference type="EMBL" id="PYAT01000024">
    <property type="protein sequence ID" value="PSL24567.1"/>
    <property type="molecule type" value="Genomic_DNA"/>
</dbReference>
<dbReference type="PANTHER" id="PTHR31157">
    <property type="entry name" value="SCP DOMAIN-CONTAINING PROTEIN"/>
    <property type="match status" value="1"/>
</dbReference>
<dbReference type="Pfam" id="PF14504">
    <property type="entry name" value="CAP_assoc_N"/>
    <property type="match status" value="1"/>
</dbReference>
<dbReference type="PANTHER" id="PTHR31157:SF26">
    <property type="entry name" value="SCP-LIKE EXTRACELLULAR PROTEIN"/>
    <property type="match status" value="1"/>
</dbReference>
<feature type="domain" description="SCP" evidence="1">
    <location>
        <begin position="234"/>
        <end position="334"/>
    </location>
</feature>
<protein>
    <submittedName>
        <fullName evidence="3">Uncharacterized protein YkwD</fullName>
    </submittedName>
</protein>
<comment type="caution">
    <text evidence="3">The sequence shown here is derived from an EMBL/GenBank/DDBJ whole genome shotgun (WGS) entry which is preliminary data.</text>
</comment>
<evidence type="ECO:0000259" key="2">
    <source>
        <dbReference type="Pfam" id="PF14504"/>
    </source>
</evidence>
<evidence type="ECO:0000313" key="4">
    <source>
        <dbReference type="Proteomes" id="UP000242682"/>
    </source>
</evidence>
<dbReference type="Pfam" id="PF00188">
    <property type="entry name" value="CAP"/>
    <property type="match status" value="1"/>
</dbReference>
<accession>A0A2P8FS97</accession>
<dbReference type="Proteomes" id="UP000242682">
    <property type="component" value="Unassembled WGS sequence"/>
</dbReference>
<keyword evidence="4" id="KW-1185">Reference proteome</keyword>
<reference evidence="3 4" key="1">
    <citation type="submission" date="2018-03" db="EMBL/GenBank/DDBJ databases">
        <title>Genomic Encyclopedia of Type Strains, Phase III (KMG-III): the genomes of soil and plant-associated and newly described type strains.</title>
        <authorList>
            <person name="Whitman W."/>
        </authorList>
    </citation>
    <scope>NUCLEOTIDE SEQUENCE [LARGE SCALE GENOMIC DNA]</scope>
    <source>
        <strain evidence="3 4">CGMCC 1.12259</strain>
    </source>
</reference>
<dbReference type="InterPro" id="IPR014044">
    <property type="entry name" value="CAP_dom"/>
</dbReference>
<dbReference type="RefSeq" id="WP_106534921.1">
    <property type="nucleotide sequence ID" value="NZ_PYAT01000024.1"/>
</dbReference>
<dbReference type="Gene3D" id="3.40.33.10">
    <property type="entry name" value="CAP"/>
    <property type="match status" value="1"/>
</dbReference>
<dbReference type="SUPFAM" id="SSF55797">
    <property type="entry name" value="PR-1-like"/>
    <property type="match status" value="1"/>
</dbReference>
<name>A0A2P8FS97_9BACL</name>
<dbReference type="CDD" id="cd05379">
    <property type="entry name" value="CAP_bacterial"/>
    <property type="match status" value="1"/>
</dbReference>
<dbReference type="AlphaFoldDB" id="A0A2P8FS97"/>
<dbReference type="OrthoDB" id="9783944at2"/>